<evidence type="ECO:0000313" key="1">
    <source>
        <dbReference type="EMBL" id="GLK79308.1"/>
    </source>
</evidence>
<dbReference type="Proteomes" id="UP001143309">
    <property type="component" value="Unassembled WGS sequence"/>
</dbReference>
<reference evidence="1" key="2">
    <citation type="submission" date="2023-01" db="EMBL/GenBank/DDBJ databases">
        <authorList>
            <person name="Sun Q."/>
            <person name="Evtushenko L."/>
        </authorList>
    </citation>
    <scope>NUCLEOTIDE SEQUENCE</scope>
    <source>
        <strain evidence="1">VKM B-2748</strain>
    </source>
</reference>
<evidence type="ECO:0000313" key="2">
    <source>
        <dbReference type="Proteomes" id="UP001143309"/>
    </source>
</evidence>
<dbReference type="EMBL" id="BSFL01000001">
    <property type="protein sequence ID" value="GLK79308.1"/>
    <property type="molecule type" value="Genomic_DNA"/>
</dbReference>
<proteinExistence type="predicted"/>
<organism evidence="1 2">
    <name type="scientific">Methylopila turkensis</name>
    <dbReference type="NCBI Taxonomy" id="1437816"/>
    <lineage>
        <taxon>Bacteria</taxon>
        <taxon>Pseudomonadati</taxon>
        <taxon>Pseudomonadota</taxon>
        <taxon>Alphaproteobacteria</taxon>
        <taxon>Hyphomicrobiales</taxon>
        <taxon>Methylopilaceae</taxon>
        <taxon>Methylopila</taxon>
    </lineage>
</organism>
<dbReference type="RefSeq" id="WP_271199772.1">
    <property type="nucleotide sequence ID" value="NZ_BSFL01000001.1"/>
</dbReference>
<gene>
    <name evidence="1" type="ORF">GCM10008174_10490</name>
</gene>
<protein>
    <submittedName>
        <fullName evidence="1">Uncharacterized protein</fullName>
    </submittedName>
</protein>
<accession>A0A9W6JN59</accession>
<sequence length="73" mass="8019">MAIPFLILKPGAVDGVASPSPGGVKQTDQDIGEQAKQLFSEVATRARRKAEERDATIRSIGDKRLRERLLDDE</sequence>
<keyword evidence="2" id="KW-1185">Reference proteome</keyword>
<comment type="caution">
    <text evidence="1">The sequence shown here is derived from an EMBL/GenBank/DDBJ whole genome shotgun (WGS) entry which is preliminary data.</text>
</comment>
<reference evidence="1" key="1">
    <citation type="journal article" date="2014" name="Int. J. Syst. Evol. Microbiol.">
        <title>Complete genome sequence of Corynebacterium casei LMG S-19264T (=DSM 44701T), isolated from a smear-ripened cheese.</title>
        <authorList>
            <consortium name="US DOE Joint Genome Institute (JGI-PGF)"/>
            <person name="Walter F."/>
            <person name="Albersmeier A."/>
            <person name="Kalinowski J."/>
            <person name="Ruckert C."/>
        </authorList>
    </citation>
    <scope>NUCLEOTIDE SEQUENCE</scope>
    <source>
        <strain evidence="1">VKM B-2748</strain>
    </source>
</reference>
<name>A0A9W6JN59_9HYPH</name>
<dbReference type="AlphaFoldDB" id="A0A9W6JN59"/>